<keyword evidence="2" id="KW-1185">Reference proteome</keyword>
<dbReference type="AlphaFoldDB" id="A0AAD4NAM0"/>
<proteinExistence type="predicted"/>
<comment type="caution">
    <text evidence="1">The sequence shown here is derived from an EMBL/GenBank/DDBJ whole genome shotgun (WGS) entry which is preliminary data.</text>
</comment>
<evidence type="ECO:0008006" key="3">
    <source>
        <dbReference type="Google" id="ProtNLM"/>
    </source>
</evidence>
<sequence length="283" mass="33053">MTSPPNKYTFRAILALFDRCDLLKLSNVTRQFRSIINSGFSKAPHFFCKSDVLFYRKNNDNWVFHISSSNHIEISPEFLEQLYEWKFLRFPECTFYIPSTSDAMNIMPKLAHLWQDCHLVIHCLQFAPTVDLARLITTPLKLELTCRFDDNTDMVLEELLTGNCKHIYVKEISSVQQISVQLPVENMKNFLLKPPRIVRRGMQVTYNSMFCMTTVVDPPPEVSTNLFRAMEERFVAMTDFFLIGLVWNYKAQPGNQMRTFRNQHTNRHLVLRAGRGGFCIFTS</sequence>
<dbReference type="EMBL" id="JAKKPZ010000009">
    <property type="protein sequence ID" value="KAI1717428.1"/>
    <property type="molecule type" value="Genomic_DNA"/>
</dbReference>
<gene>
    <name evidence="1" type="ORF">DdX_07175</name>
</gene>
<name>A0AAD4NAM0_9BILA</name>
<accession>A0AAD4NAM0</accession>
<reference evidence="1" key="1">
    <citation type="submission" date="2022-01" db="EMBL/GenBank/DDBJ databases">
        <title>Genome Sequence Resource for Two Populations of Ditylenchus destructor, the Migratory Endoparasitic Phytonematode.</title>
        <authorList>
            <person name="Zhang H."/>
            <person name="Lin R."/>
            <person name="Xie B."/>
        </authorList>
    </citation>
    <scope>NUCLEOTIDE SEQUENCE</scope>
    <source>
        <strain evidence="1">BazhouSP</strain>
    </source>
</reference>
<organism evidence="1 2">
    <name type="scientific">Ditylenchus destructor</name>
    <dbReference type="NCBI Taxonomy" id="166010"/>
    <lineage>
        <taxon>Eukaryota</taxon>
        <taxon>Metazoa</taxon>
        <taxon>Ecdysozoa</taxon>
        <taxon>Nematoda</taxon>
        <taxon>Chromadorea</taxon>
        <taxon>Rhabditida</taxon>
        <taxon>Tylenchina</taxon>
        <taxon>Tylenchomorpha</taxon>
        <taxon>Sphaerularioidea</taxon>
        <taxon>Anguinidae</taxon>
        <taxon>Anguininae</taxon>
        <taxon>Ditylenchus</taxon>
    </lineage>
</organism>
<protein>
    <recommendedName>
        <fullName evidence="3">F-box domain-containing protein</fullName>
    </recommendedName>
</protein>
<evidence type="ECO:0000313" key="2">
    <source>
        <dbReference type="Proteomes" id="UP001201812"/>
    </source>
</evidence>
<evidence type="ECO:0000313" key="1">
    <source>
        <dbReference type="EMBL" id="KAI1717428.1"/>
    </source>
</evidence>
<dbReference type="Proteomes" id="UP001201812">
    <property type="component" value="Unassembled WGS sequence"/>
</dbReference>